<keyword evidence="3" id="KW-1185">Reference proteome</keyword>
<organism evidence="2 3">
    <name type="scientific">Austropuccinia psidii MF-1</name>
    <dbReference type="NCBI Taxonomy" id="1389203"/>
    <lineage>
        <taxon>Eukaryota</taxon>
        <taxon>Fungi</taxon>
        <taxon>Dikarya</taxon>
        <taxon>Basidiomycota</taxon>
        <taxon>Pucciniomycotina</taxon>
        <taxon>Pucciniomycetes</taxon>
        <taxon>Pucciniales</taxon>
        <taxon>Sphaerophragmiaceae</taxon>
        <taxon>Austropuccinia</taxon>
    </lineage>
</organism>
<feature type="region of interest" description="Disordered" evidence="1">
    <location>
        <begin position="1"/>
        <end position="20"/>
    </location>
</feature>
<evidence type="ECO:0000313" key="2">
    <source>
        <dbReference type="EMBL" id="MBW0471392.1"/>
    </source>
</evidence>
<sequence>MEKSNSPPNKEETIVIEESRGEKAAAIAQIEEWGNWKPPEISPENENIQTNFGIRQTRESAERQESQSQTQQEDQNETQKPFKKKIPVAYHEEDEVE</sequence>
<feature type="compositionally biased region" description="Polar residues" evidence="1">
    <location>
        <begin position="44"/>
        <end position="54"/>
    </location>
</feature>
<reference evidence="2" key="1">
    <citation type="submission" date="2021-03" db="EMBL/GenBank/DDBJ databases">
        <title>Draft genome sequence of rust myrtle Austropuccinia psidii MF-1, a brazilian biotype.</title>
        <authorList>
            <person name="Quecine M.C."/>
            <person name="Pachon D.M.R."/>
            <person name="Bonatelli M.L."/>
            <person name="Correr F.H."/>
            <person name="Franceschini L.M."/>
            <person name="Leite T.F."/>
            <person name="Margarido G.R.A."/>
            <person name="Almeida C.A."/>
            <person name="Ferrarezi J.A."/>
            <person name="Labate C.A."/>
        </authorList>
    </citation>
    <scope>NUCLEOTIDE SEQUENCE</scope>
    <source>
        <strain evidence="2">MF-1</strain>
    </source>
</reference>
<accession>A0A9Q3BV31</accession>
<evidence type="ECO:0000313" key="3">
    <source>
        <dbReference type="Proteomes" id="UP000765509"/>
    </source>
</evidence>
<gene>
    <name evidence="2" type="ORF">O181_011107</name>
</gene>
<proteinExistence type="predicted"/>
<evidence type="ECO:0000256" key="1">
    <source>
        <dbReference type="SAM" id="MobiDB-lite"/>
    </source>
</evidence>
<dbReference type="AlphaFoldDB" id="A0A9Q3BV31"/>
<comment type="caution">
    <text evidence="2">The sequence shown here is derived from an EMBL/GenBank/DDBJ whole genome shotgun (WGS) entry which is preliminary data.</text>
</comment>
<dbReference type="EMBL" id="AVOT02002746">
    <property type="protein sequence ID" value="MBW0471392.1"/>
    <property type="molecule type" value="Genomic_DNA"/>
</dbReference>
<dbReference type="Proteomes" id="UP000765509">
    <property type="component" value="Unassembled WGS sequence"/>
</dbReference>
<feature type="compositionally biased region" description="Basic and acidic residues" evidence="1">
    <location>
        <begin position="56"/>
        <end position="65"/>
    </location>
</feature>
<feature type="region of interest" description="Disordered" evidence="1">
    <location>
        <begin position="35"/>
        <end position="97"/>
    </location>
</feature>
<protein>
    <submittedName>
        <fullName evidence="2">Uncharacterized protein</fullName>
    </submittedName>
</protein>
<name>A0A9Q3BV31_9BASI</name>